<protein>
    <submittedName>
        <fullName evidence="5">Putative two-component response regulator protein</fullName>
    </submittedName>
</protein>
<evidence type="ECO:0000256" key="2">
    <source>
        <dbReference type="ARBA" id="ARBA00023125"/>
    </source>
</evidence>
<evidence type="ECO:0000259" key="4">
    <source>
        <dbReference type="PROSITE" id="PS50110"/>
    </source>
</evidence>
<keyword evidence="6" id="KW-1185">Reference proteome</keyword>
<accession>A1ZQP0</accession>
<dbReference type="Proteomes" id="UP000004095">
    <property type="component" value="Unassembled WGS sequence"/>
</dbReference>
<evidence type="ECO:0000313" key="5">
    <source>
        <dbReference type="EMBL" id="EAY27195.1"/>
    </source>
</evidence>
<dbReference type="PANTHER" id="PTHR44591">
    <property type="entry name" value="STRESS RESPONSE REGULATOR PROTEIN 1"/>
    <property type="match status" value="1"/>
</dbReference>
<dbReference type="InterPro" id="IPR050595">
    <property type="entry name" value="Bact_response_regulator"/>
</dbReference>
<dbReference type="InterPro" id="IPR001789">
    <property type="entry name" value="Sig_transdc_resp-reg_receiver"/>
</dbReference>
<proteinExistence type="predicted"/>
<dbReference type="SUPFAM" id="SSF52172">
    <property type="entry name" value="CheY-like"/>
    <property type="match status" value="1"/>
</dbReference>
<dbReference type="Gene3D" id="3.40.50.2300">
    <property type="match status" value="1"/>
</dbReference>
<dbReference type="AlphaFoldDB" id="A1ZQP0"/>
<dbReference type="GO" id="GO:0000160">
    <property type="term" value="P:phosphorelay signal transduction system"/>
    <property type="evidence" value="ECO:0007669"/>
    <property type="project" value="InterPro"/>
</dbReference>
<dbReference type="SMART" id="SM00448">
    <property type="entry name" value="REC"/>
    <property type="match status" value="1"/>
</dbReference>
<sequence length="310" mass="35942">MQPKDIHPSPVLPMPKSILLADDDPNTLKVVIHFFKEFKKNYEVYHAPNGQIACSIAMQKCPDLIMMDWDMPIMNGLEATTYLKVQPETQHIPIVMITGQMLKDHHLEKAFEAGVVDYIRKPFNSTELIARINSALTLAESFKRNYAQKLEIEEKNQSLTTLYKKEKELLKTIIDHKARELSVLAMQISQKNELLHQVKCSLKQATHKDDIIEAIKSIEKHLSKGDDWKLFRTHFESVHPDFFKVLGQRYPQLNENELRLCAYVKMHLSNKEIAHLLNLSAKGMESARYRLKKRLRLRASQDLNQFVANI</sequence>
<gene>
    <name evidence="5" type="ORF">M23134_06505</name>
</gene>
<evidence type="ECO:0000256" key="3">
    <source>
        <dbReference type="PROSITE-ProRule" id="PRU00169"/>
    </source>
</evidence>
<name>A1ZQP0_MICM2</name>
<dbReference type="InterPro" id="IPR036388">
    <property type="entry name" value="WH-like_DNA-bd_sf"/>
</dbReference>
<dbReference type="GO" id="GO:0003677">
    <property type="term" value="F:DNA binding"/>
    <property type="evidence" value="ECO:0007669"/>
    <property type="project" value="UniProtKB-KW"/>
</dbReference>
<dbReference type="Gene3D" id="1.10.10.10">
    <property type="entry name" value="Winged helix-like DNA-binding domain superfamily/Winged helix DNA-binding domain"/>
    <property type="match status" value="1"/>
</dbReference>
<dbReference type="InterPro" id="IPR016032">
    <property type="entry name" value="Sig_transdc_resp-reg_C-effctor"/>
</dbReference>
<dbReference type="GO" id="GO:0006355">
    <property type="term" value="P:regulation of DNA-templated transcription"/>
    <property type="evidence" value="ECO:0007669"/>
    <property type="project" value="InterPro"/>
</dbReference>
<evidence type="ECO:0000256" key="1">
    <source>
        <dbReference type="ARBA" id="ARBA00022553"/>
    </source>
</evidence>
<dbReference type="PANTHER" id="PTHR44591:SF3">
    <property type="entry name" value="RESPONSE REGULATORY DOMAIN-CONTAINING PROTEIN"/>
    <property type="match status" value="1"/>
</dbReference>
<feature type="modified residue" description="4-aspartylphosphate" evidence="3">
    <location>
        <position position="68"/>
    </location>
</feature>
<organism evidence="5 6">
    <name type="scientific">Microscilla marina ATCC 23134</name>
    <dbReference type="NCBI Taxonomy" id="313606"/>
    <lineage>
        <taxon>Bacteria</taxon>
        <taxon>Pseudomonadati</taxon>
        <taxon>Bacteroidota</taxon>
        <taxon>Cytophagia</taxon>
        <taxon>Cytophagales</taxon>
        <taxon>Microscillaceae</taxon>
        <taxon>Microscilla</taxon>
    </lineage>
</organism>
<dbReference type="eggNOG" id="COG3437">
    <property type="taxonomic scope" value="Bacteria"/>
</dbReference>
<dbReference type="EMBL" id="AAWS01000025">
    <property type="protein sequence ID" value="EAY27195.1"/>
    <property type="molecule type" value="Genomic_DNA"/>
</dbReference>
<dbReference type="PROSITE" id="PS50110">
    <property type="entry name" value="RESPONSE_REGULATORY"/>
    <property type="match status" value="1"/>
</dbReference>
<comment type="caution">
    <text evidence="5">The sequence shown here is derived from an EMBL/GenBank/DDBJ whole genome shotgun (WGS) entry which is preliminary data.</text>
</comment>
<dbReference type="InterPro" id="IPR011006">
    <property type="entry name" value="CheY-like_superfamily"/>
</dbReference>
<reference evidence="5 6" key="1">
    <citation type="submission" date="2007-01" db="EMBL/GenBank/DDBJ databases">
        <authorList>
            <person name="Haygood M."/>
            <person name="Podell S."/>
            <person name="Anderson C."/>
            <person name="Hopkinson B."/>
            <person name="Roe K."/>
            <person name="Barbeau K."/>
            <person name="Gaasterland T."/>
            <person name="Ferriera S."/>
            <person name="Johnson J."/>
            <person name="Kravitz S."/>
            <person name="Beeson K."/>
            <person name="Sutton G."/>
            <person name="Rogers Y.-H."/>
            <person name="Friedman R."/>
            <person name="Frazier M."/>
            <person name="Venter J.C."/>
        </authorList>
    </citation>
    <scope>NUCLEOTIDE SEQUENCE [LARGE SCALE GENOMIC DNA]</scope>
    <source>
        <strain evidence="5 6">ATCC 23134</strain>
    </source>
</reference>
<keyword evidence="2" id="KW-0238">DNA-binding</keyword>
<evidence type="ECO:0000313" key="6">
    <source>
        <dbReference type="Proteomes" id="UP000004095"/>
    </source>
</evidence>
<dbReference type="SUPFAM" id="SSF46894">
    <property type="entry name" value="C-terminal effector domain of the bipartite response regulators"/>
    <property type="match status" value="1"/>
</dbReference>
<keyword evidence="1 3" id="KW-0597">Phosphoprotein</keyword>
<dbReference type="Pfam" id="PF00072">
    <property type="entry name" value="Response_reg"/>
    <property type="match status" value="1"/>
</dbReference>
<feature type="domain" description="Response regulatory" evidence="4">
    <location>
        <begin position="17"/>
        <end position="136"/>
    </location>
</feature>